<dbReference type="InterPro" id="IPR020568">
    <property type="entry name" value="Ribosomal_Su5_D2-typ_SF"/>
</dbReference>
<dbReference type="InterPro" id="IPR014721">
    <property type="entry name" value="Ribsml_uS5_D2-typ_fold_subgr"/>
</dbReference>
<dbReference type="EMBL" id="FNQE01000015">
    <property type="protein sequence ID" value="SDZ02557.1"/>
    <property type="molecule type" value="Genomic_DNA"/>
</dbReference>
<keyword evidence="3" id="KW-0067">ATP-binding</keyword>
<accession>A0A1H3PNB1</accession>
<protein>
    <submittedName>
        <fullName evidence="5">Magnesium chelatase family protein</fullName>
    </submittedName>
</protein>
<dbReference type="InterPro" id="IPR025158">
    <property type="entry name" value="Mg_chelat-rel_C"/>
</dbReference>
<dbReference type="NCBIfam" id="TIGR00368">
    <property type="entry name" value="YifB family Mg chelatase-like AAA ATPase"/>
    <property type="match status" value="1"/>
</dbReference>
<evidence type="ECO:0000256" key="1">
    <source>
        <dbReference type="ARBA" id="ARBA00006354"/>
    </source>
</evidence>
<organism evidence="5 6">
    <name type="scientific">Proteiniborus ethanoligenes</name>
    <dbReference type="NCBI Taxonomy" id="415015"/>
    <lineage>
        <taxon>Bacteria</taxon>
        <taxon>Bacillati</taxon>
        <taxon>Bacillota</taxon>
        <taxon>Clostridia</taxon>
        <taxon>Eubacteriales</taxon>
        <taxon>Proteiniborus</taxon>
    </lineage>
</organism>
<dbReference type="PANTHER" id="PTHR32039">
    <property type="entry name" value="MAGNESIUM-CHELATASE SUBUNIT CHLI"/>
    <property type="match status" value="1"/>
</dbReference>
<dbReference type="GO" id="GO:0003677">
    <property type="term" value="F:DNA binding"/>
    <property type="evidence" value="ECO:0007669"/>
    <property type="project" value="InterPro"/>
</dbReference>
<dbReference type="Pfam" id="PF13541">
    <property type="entry name" value="ChlI"/>
    <property type="match status" value="1"/>
</dbReference>
<dbReference type="SMART" id="SM00382">
    <property type="entry name" value="AAA"/>
    <property type="match status" value="1"/>
</dbReference>
<dbReference type="STRING" id="415015.SAMN05660462_01578"/>
<dbReference type="Pfam" id="PF13335">
    <property type="entry name" value="Mg_chelatase_C"/>
    <property type="match status" value="1"/>
</dbReference>
<name>A0A1H3PNB1_9FIRM</name>
<dbReference type="PANTHER" id="PTHR32039:SF7">
    <property type="entry name" value="COMPETENCE PROTEIN COMM"/>
    <property type="match status" value="1"/>
</dbReference>
<dbReference type="InterPro" id="IPR001208">
    <property type="entry name" value="MCM_dom"/>
</dbReference>
<dbReference type="PRINTS" id="PR01657">
    <property type="entry name" value="MCMFAMILY"/>
</dbReference>
<dbReference type="AlphaFoldDB" id="A0A1H3PNB1"/>
<proteinExistence type="inferred from homology"/>
<keyword evidence="2" id="KW-0547">Nucleotide-binding</keyword>
<dbReference type="SUPFAM" id="SSF54211">
    <property type="entry name" value="Ribosomal protein S5 domain 2-like"/>
    <property type="match status" value="1"/>
</dbReference>
<dbReference type="InterPro" id="IPR003593">
    <property type="entry name" value="AAA+_ATPase"/>
</dbReference>
<dbReference type="GO" id="GO:0005524">
    <property type="term" value="F:ATP binding"/>
    <property type="evidence" value="ECO:0007669"/>
    <property type="project" value="UniProtKB-KW"/>
</dbReference>
<sequence length="509" mass="56550">MLSKVKTCVLQGLNGSIVEVETDISRGLPMFNIVGLADISIKESKDRVRTAIKNSGYEFPLSRITVNLAPANTRKEGSQLDLAIAVGILASTEIIKNNIIEDTCFIGELSLDGNISRVDGALPITISLMELGIKKVIIPFDNRDECKVVNNIDIIPVKSIKDLVSYLNEELIIDSYSAISQIFYDEEDYSCDDFSDIKGQQALKRSMEVAAAGHHNVIILGPPGSGKTMVARRLPSILPKLTFEEALEVTKIYSIAGLLNNKSIITSRPFRSPHHTASAISLIGGGRVPKPGEISLSHHGVLFLDELPEFSKNVIEVLRQPMEDGAVTISRVNATLTYPTRFMLIASMNPCPCGYYGDPVHECSCSQKNIERYLGKISGPLLDRIDIHIEVTPVNYSELDNHTDKIESSKEIRERVNKARDIQVNRYKGENIFSNSQLSPKNINKYCKLDTKGKKLIKEAFERLGLSARAYNKVLKVARTIADLDGKENIESCHLAEAIQYRSLDRKYW</sequence>
<dbReference type="OrthoDB" id="9813147at2"/>
<evidence type="ECO:0000256" key="3">
    <source>
        <dbReference type="ARBA" id="ARBA00022840"/>
    </source>
</evidence>
<dbReference type="InterPro" id="IPR004482">
    <property type="entry name" value="Mg_chelat-rel"/>
</dbReference>
<dbReference type="InterPro" id="IPR027417">
    <property type="entry name" value="P-loop_NTPase"/>
</dbReference>
<evidence type="ECO:0000256" key="2">
    <source>
        <dbReference type="ARBA" id="ARBA00022741"/>
    </source>
</evidence>
<dbReference type="Proteomes" id="UP000198625">
    <property type="component" value="Unassembled WGS sequence"/>
</dbReference>
<reference evidence="6" key="1">
    <citation type="submission" date="2016-10" db="EMBL/GenBank/DDBJ databases">
        <authorList>
            <person name="Varghese N."/>
            <person name="Submissions S."/>
        </authorList>
    </citation>
    <scope>NUCLEOTIDE SEQUENCE [LARGE SCALE GENOMIC DNA]</scope>
    <source>
        <strain evidence="6">DSM 21650</strain>
    </source>
</reference>
<evidence type="ECO:0000313" key="5">
    <source>
        <dbReference type="EMBL" id="SDZ02557.1"/>
    </source>
</evidence>
<dbReference type="InterPro" id="IPR000523">
    <property type="entry name" value="Mg_chelatse_chII-like_cat_dom"/>
</dbReference>
<evidence type="ECO:0000259" key="4">
    <source>
        <dbReference type="SMART" id="SM00382"/>
    </source>
</evidence>
<keyword evidence="6" id="KW-1185">Reference proteome</keyword>
<dbReference type="Pfam" id="PF01078">
    <property type="entry name" value="Mg_chelatase"/>
    <property type="match status" value="1"/>
</dbReference>
<dbReference type="SUPFAM" id="SSF52540">
    <property type="entry name" value="P-loop containing nucleoside triphosphate hydrolases"/>
    <property type="match status" value="1"/>
</dbReference>
<evidence type="ECO:0000313" key="6">
    <source>
        <dbReference type="Proteomes" id="UP000198625"/>
    </source>
</evidence>
<gene>
    <name evidence="5" type="ORF">SAMN05660462_01578</name>
</gene>
<comment type="similarity">
    <text evidence="1">Belongs to the Mg-chelatase subunits D/I family. ComM subfamily.</text>
</comment>
<feature type="domain" description="AAA+ ATPase" evidence="4">
    <location>
        <begin position="213"/>
        <end position="395"/>
    </location>
</feature>
<dbReference type="Gene3D" id="3.30.230.10">
    <property type="match status" value="1"/>
</dbReference>
<dbReference type="Gene3D" id="3.40.50.300">
    <property type="entry name" value="P-loop containing nucleotide triphosphate hydrolases"/>
    <property type="match status" value="1"/>
</dbReference>
<dbReference type="InterPro" id="IPR045006">
    <property type="entry name" value="CHLI-like"/>
</dbReference>